<dbReference type="InterPro" id="IPR011705">
    <property type="entry name" value="BACK"/>
</dbReference>
<dbReference type="Gene3D" id="3.30.710.10">
    <property type="entry name" value="Potassium Channel Kv1.1, Chain A"/>
    <property type="match status" value="1"/>
</dbReference>
<dbReference type="SUPFAM" id="SSF54695">
    <property type="entry name" value="POZ domain"/>
    <property type="match status" value="1"/>
</dbReference>
<gene>
    <name evidence="4" type="ORF">PLOB_00020592</name>
</gene>
<dbReference type="SUPFAM" id="SSF117281">
    <property type="entry name" value="Kelch motif"/>
    <property type="match status" value="1"/>
</dbReference>
<dbReference type="PROSITE" id="PS50097">
    <property type="entry name" value="BTB"/>
    <property type="match status" value="1"/>
</dbReference>
<organism evidence="4 5">
    <name type="scientific">Porites lobata</name>
    <dbReference type="NCBI Taxonomy" id="104759"/>
    <lineage>
        <taxon>Eukaryota</taxon>
        <taxon>Metazoa</taxon>
        <taxon>Cnidaria</taxon>
        <taxon>Anthozoa</taxon>
        <taxon>Hexacorallia</taxon>
        <taxon>Scleractinia</taxon>
        <taxon>Fungiina</taxon>
        <taxon>Poritidae</taxon>
        <taxon>Porites</taxon>
    </lineage>
</organism>
<dbReference type="SMART" id="SM00225">
    <property type="entry name" value="BTB"/>
    <property type="match status" value="1"/>
</dbReference>
<dbReference type="Proteomes" id="UP001159405">
    <property type="component" value="Unassembled WGS sequence"/>
</dbReference>
<dbReference type="SMART" id="SM00875">
    <property type="entry name" value="BACK"/>
    <property type="match status" value="1"/>
</dbReference>
<protein>
    <recommendedName>
        <fullName evidence="3">BTB domain-containing protein</fullName>
    </recommendedName>
</protein>
<dbReference type="InterPro" id="IPR011333">
    <property type="entry name" value="SKP1/BTB/POZ_sf"/>
</dbReference>
<dbReference type="InterPro" id="IPR006652">
    <property type="entry name" value="Kelch_1"/>
</dbReference>
<dbReference type="SMART" id="SM00612">
    <property type="entry name" value="Kelch"/>
    <property type="match status" value="6"/>
</dbReference>
<keyword evidence="5" id="KW-1185">Reference proteome</keyword>
<dbReference type="Pfam" id="PF01344">
    <property type="entry name" value="Kelch_1"/>
    <property type="match status" value="2"/>
</dbReference>
<keyword evidence="1" id="KW-0880">Kelch repeat</keyword>
<evidence type="ECO:0000313" key="4">
    <source>
        <dbReference type="EMBL" id="CAH3111734.1"/>
    </source>
</evidence>
<evidence type="ECO:0000256" key="2">
    <source>
        <dbReference type="ARBA" id="ARBA00022737"/>
    </source>
</evidence>
<dbReference type="InterPro" id="IPR017096">
    <property type="entry name" value="BTB-kelch_protein"/>
</dbReference>
<reference evidence="4 5" key="1">
    <citation type="submission" date="2022-05" db="EMBL/GenBank/DDBJ databases">
        <authorList>
            <consortium name="Genoscope - CEA"/>
            <person name="William W."/>
        </authorList>
    </citation>
    <scope>NUCLEOTIDE SEQUENCE [LARGE SCALE GENOMIC DNA]</scope>
</reference>
<evidence type="ECO:0000313" key="5">
    <source>
        <dbReference type="Proteomes" id="UP001159405"/>
    </source>
</evidence>
<dbReference type="PIRSF" id="PIRSF037037">
    <property type="entry name" value="Kelch-like_protein_gigaxonin"/>
    <property type="match status" value="1"/>
</dbReference>
<dbReference type="PANTHER" id="PTHR45632">
    <property type="entry name" value="LD33804P"/>
    <property type="match status" value="1"/>
</dbReference>
<name>A0ABN8NMS5_9CNID</name>
<evidence type="ECO:0000256" key="1">
    <source>
        <dbReference type="ARBA" id="ARBA00022441"/>
    </source>
</evidence>
<keyword evidence="2" id="KW-0677">Repeat</keyword>
<dbReference type="InterPro" id="IPR000210">
    <property type="entry name" value="BTB/POZ_dom"/>
</dbReference>
<dbReference type="EMBL" id="CALNXK010000024">
    <property type="protein sequence ID" value="CAH3111734.1"/>
    <property type="molecule type" value="Genomic_DNA"/>
</dbReference>
<dbReference type="Pfam" id="PF07707">
    <property type="entry name" value="BACK"/>
    <property type="match status" value="1"/>
</dbReference>
<dbReference type="CDD" id="cd18186">
    <property type="entry name" value="BTB_POZ_ZBTB_KLHL-like"/>
    <property type="match status" value="1"/>
</dbReference>
<feature type="domain" description="BTB" evidence="3">
    <location>
        <begin position="49"/>
        <end position="117"/>
    </location>
</feature>
<dbReference type="PANTHER" id="PTHR45632:SF17">
    <property type="entry name" value="KELCH-LIKE PROTEIN 31"/>
    <property type="match status" value="1"/>
</dbReference>
<accession>A0ABN8NMS5</accession>
<dbReference type="Gene3D" id="1.25.40.420">
    <property type="match status" value="1"/>
</dbReference>
<proteinExistence type="predicted"/>
<dbReference type="Pfam" id="PF24681">
    <property type="entry name" value="Kelch_KLHDC2_KLHL20_DRC7"/>
    <property type="match status" value="1"/>
</dbReference>
<dbReference type="Pfam" id="PF00651">
    <property type="entry name" value="BTB"/>
    <property type="match status" value="1"/>
</dbReference>
<comment type="caution">
    <text evidence="4">The sequence shown here is derived from an EMBL/GenBank/DDBJ whole genome shotgun (WGS) entry which is preliminary data.</text>
</comment>
<evidence type="ECO:0000259" key="3">
    <source>
        <dbReference type="PROSITE" id="PS50097"/>
    </source>
</evidence>
<dbReference type="InterPro" id="IPR015915">
    <property type="entry name" value="Kelch-typ_b-propeller"/>
</dbReference>
<sequence>MSSNGCHVGDIQKDINRVKPNQTYLFVDRSFQESIIEYFQFLRREGILSDVTLRIGTHKFPCHRNILGVASPYFRSLFIDSESGRFIKHVELPQEIHHSTMEAVLEYMYGGKIFINASNAIDIFKGACFFKLQSLLEECSYVLVKFLTPENCLQVRDVSLIHGQEKLHQRCQRYLCENFLQIANSMSFLELHQDELEKMLSNNDICVDSEQQVFDNLVRWTEYDRKERGIHFSKSLQHVRLPLLSTGIIMEHVQRQELVHRSPTAKEMVLEAMRYNTAEEEQKQSLSSPRTVPRTCSTLVQVILFVGGKGKTPDEGRITFCYLPEEDRWYTLAPLRTQLCDHSVAVVDGSVYASAGSEEGKASLLFQDHVQCFNLQSNIWSLVAPVQEARAKAAAVEHDGLLYVSGGMMNGSHSNSFEVYNPVNNKWKFLSPPTIQRTRHAMVATDTHIYVIGGEGQGIEPEVSMERYDPEVDLWSFVLPMNCGKVGACAVELEGKIYVIGGNNGYNTLRQCEVYDVQTHQWSLNDDKMEEFRQDAQAVVIGKKIYVIGGRDYKGERVLDSMECFDVPKGEWERVTTVPLAREGFRCVSCKISRNHLLPIKLR</sequence>
<dbReference type="Gene3D" id="2.120.10.80">
    <property type="entry name" value="Kelch-type beta propeller"/>
    <property type="match status" value="2"/>
</dbReference>